<dbReference type="AlphaFoldDB" id="W7YJT9"/>
<evidence type="ECO:0000256" key="1">
    <source>
        <dbReference type="SAM" id="Phobius"/>
    </source>
</evidence>
<reference evidence="2 3" key="1">
    <citation type="journal article" date="2014" name="Genome Announc.">
        <title>Draft Genome Sequence of Paenibacillus pini JCM 16418T, Isolated from the Rhizosphere of Pine Tree.</title>
        <authorList>
            <person name="Yuki M."/>
            <person name="Oshima K."/>
            <person name="Suda W."/>
            <person name="Oshida Y."/>
            <person name="Kitamura K."/>
            <person name="Iida Y."/>
            <person name="Hattori M."/>
            <person name="Ohkuma M."/>
        </authorList>
    </citation>
    <scope>NUCLEOTIDE SEQUENCE [LARGE SCALE GENOMIC DNA]</scope>
    <source>
        <strain evidence="2 3">JCM 16418</strain>
    </source>
</reference>
<dbReference type="EMBL" id="BAVZ01000008">
    <property type="protein sequence ID" value="GAF08782.1"/>
    <property type="molecule type" value="Genomic_DNA"/>
</dbReference>
<accession>W7YJT9</accession>
<name>W7YJT9_9BACL</name>
<keyword evidence="1" id="KW-1133">Transmembrane helix</keyword>
<organism evidence="2 3">
    <name type="scientific">Paenibacillus pini JCM 16418</name>
    <dbReference type="NCBI Taxonomy" id="1236976"/>
    <lineage>
        <taxon>Bacteria</taxon>
        <taxon>Bacillati</taxon>
        <taxon>Bacillota</taxon>
        <taxon>Bacilli</taxon>
        <taxon>Bacillales</taxon>
        <taxon>Paenibacillaceae</taxon>
        <taxon>Paenibacillus</taxon>
    </lineage>
</organism>
<keyword evidence="3" id="KW-1185">Reference proteome</keyword>
<evidence type="ECO:0000313" key="3">
    <source>
        <dbReference type="Proteomes" id="UP000019364"/>
    </source>
</evidence>
<sequence>MNMDDVLSLVTNVGFPVAISFVLLRYVLHTMEEKLEKIHSSISHLIEITQDSASSQQSKHDS</sequence>
<feature type="transmembrane region" description="Helical" evidence="1">
    <location>
        <begin position="6"/>
        <end position="28"/>
    </location>
</feature>
<dbReference type="eggNOG" id="ENOG502ZTYS">
    <property type="taxonomic scope" value="Bacteria"/>
</dbReference>
<proteinExistence type="predicted"/>
<dbReference type="OrthoDB" id="2662123at2"/>
<keyword evidence="1" id="KW-0812">Transmembrane</keyword>
<comment type="caution">
    <text evidence="2">The sequence shown here is derived from an EMBL/GenBank/DDBJ whole genome shotgun (WGS) entry which is preliminary data.</text>
</comment>
<evidence type="ECO:0008006" key="4">
    <source>
        <dbReference type="Google" id="ProtNLM"/>
    </source>
</evidence>
<dbReference type="Proteomes" id="UP000019364">
    <property type="component" value="Unassembled WGS sequence"/>
</dbReference>
<dbReference type="STRING" id="1236976.JCM16418_2887"/>
<evidence type="ECO:0000313" key="2">
    <source>
        <dbReference type="EMBL" id="GAF08782.1"/>
    </source>
</evidence>
<gene>
    <name evidence="2" type="ORF">JCM16418_2887</name>
</gene>
<keyword evidence="1" id="KW-0472">Membrane</keyword>
<protein>
    <recommendedName>
        <fullName evidence="4">YvrJ protein family protein</fullName>
    </recommendedName>
</protein>